<gene>
    <name evidence="2" type="ORF">CXG81DRAFT_24847</name>
</gene>
<evidence type="ECO:0000313" key="2">
    <source>
        <dbReference type="EMBL" id="RKP02474.1"/>
    </source>
</evidence>
<dbReference type="InterPro" id="IPR014729">
    <property type="entry name" value="Rossmann-like_a/b/a_fold"/>
</dbReference>
<dbReference type="PANTHER" id="PTHR10695:SF46">
    <property type="entry name" value="BIFUNCTIONAL COENZYME A SYNTHASE-RELATED"/>
    <property type="match status" value="1"/>
</dbReference>
<reference evidence="3" key="1">
    <citation type="journal article" date="2018" name="Nat. Microbiol.">
        <title>Leveraging single-cell genomics to expand the fungal tree of life.</title>
        <authorList>
            <person name="Ahrendt S.R."/>
            <person name="Quandt C.A."/>
            <person name="Ciobanu D."/>
            <person name="Clum A."/>
            <person name="Salamov A."/>
            <person name="Andreopoulos B."/>
            <person name="Cheng J.F."/>
            <person name="Woyke T."/>
            <person name="Pelin A."/>
            <person name="Henrissat B."/>
            <person name="Reynolds N.K."/>
            <person name="Benny G.L."/>
            <person name="Smith M.E."/>
            <person name="James T.Y."/>
            <person name="Grigoriev I.V."/>
        </authorList>
    </citation>
    <scope>NUCLEOTIDE SEQUENCE [LARGE SCALE GENOMIC DNA]</scope>
    <source>
        <strain evidence="3">ATCC 52028</strain>
    </source>
</reference>
<dbReference type="STRING" id="1555241.A0A4P9XAR6"/>
<dbReference type="Pfam" id="PF01467">
    <property type="entry name" value="CTP_transf_like"/>
    <property type="match status" value="1"/>
</dbReference>
<dbReference type="InterPro" id="IPR004821">
    <property type="entry name" value="Cyt_trans-like"/>
</dbReference>
<dbReference type="PANTHER" id="PTHR10695">
    <property type="entry name" value="DEPHOSPHO-COA KINASE-RELATED"/>
    <property type="match status" value="1"/>
</dbReference>
<dbReference type="AlphaFoldDB" id="A0A4P9XAR6"/>
<dbReference type="EMBL" id="ML014142">
    <property type="protein sequence ID" value="RKP02474.1"/>
    <property type="molecule type" value="Genomic_DNA"/>
</dbReference>
<sequence length="348" mass="37458">MPPPPPHPARSPASASQRVILGLVEVDSAQHAVAGGIVLARRCAAQALREPRAPPSHAAEVRVVMVVRLTEGRTTAWQVVDHVQRALYSAVVLRLAEANVPPSDLQVDVLFLDLCGDQLIRQLSPFVSCVYLAKQGEKPCQPFQALLQTITAKPESLPADPAVAEPAFVARDTELPQRSRHVALGGTFDHLHIGHKLLLTVSAWIATTVLICGIMDDDARLAKKTCGEHIEAFAMRRDHVRGFLDQCGPGRGLELRLEPIMDDYGPTRHDAAITAIVGSLETQQGCRRVNDIRAEAGLPPLDVYTVGVLSTATKDGSPSSDEALNAIAQKISSTAIRQLIDQRSAHAS</sequence>
<dbReference type="Gene3D" id="3.40.50.620">
    <property type="entry name" value="HUPs"/>
    <property type="match status" value="1"/>
</dbReference>
<proteinExistence type="predicted"/>
<organism evidence="2 3">
    <name type="scientific">Caulochytrium protostelioides</name>
    <dbReference type="NCBI Taxonomy" id="1555241"/>
    <lineage>
        <taxon>Eukaryota</taxon>
        <taxon>Fungi</taxon>
        <taxon>Fungi incertae sedis</taxon>
        <taxon>Chytridiomycota</taxon>
        <taxon>Chytridiomycota incertae sedis</taxon>
        <taxon>Chytridiomycetes</taxon>
        <taxon>Caulochytriales</taxon>
        <taxon>Caulochytriaceae</taxon>
        <taxon>Caulochytrium</taxon>
    </lineage>
</organism>
<name>A0A4P9XAR6_9FUNG</name>
<dbReference type="OrthoDB" id="330671at2759"/>
<evidence type="ECO:0000313" key="3">
    <source>
        <dbReference type="Proteomes" id="UP000274922"/>
    </source>
</evidence>
<dbReference type="Proteomes" id="UP000274922">
    <property type="component" value="Unassembled WGS sequence"/>
</dbReference>
<keyword evidence="3" id="KW-1185">Reference proteome</keyword>
<accession>A0A4P9XAR6</accession>
<dbReference type="GO" id="GO:0015937">
    <property type="term" value="P:coenzyme A biosynthetic process"/>
    <property type="evidence" value="ECO:0007669"/>
    <property type="project" value="TreeGrafter"/>
</dbReference>
<dbReference type="GO" id="GO:0004140">
    <property type="term" value="F:dephospho-CoA kinase activity"/>
    <property type="evidence" value="ECO:0007669"/>
    <property type="project" value="TreeGrafter"/>
</dbReference>
<evidence type="ECO:0000259" key="1">
    <source>
        <dbReference type="Pfam" id="PF01467"/>
    </source>
</evidence>
<dbReference type="SUPFAM" id="SSF52374">
    <property type="entry name" value="Nucleotidylyl transferase"/>
    <property type="match status" value="1"/>
</dbReference>
<feature type="domain" description="Cytidyltransferase-like" evidence="1">
    <location>
        <begin position="184"/>
        <end position="338"/>
    </location>
</feature>
<protein>
    <recommendedName>
        <fullName evidence="1">Cytidyltransferase-like domain-containing protein</fullName>
    </recommendedName>
</protein>